<organism evidence="2 3">
    <name type="scientific">Teladorsagia circumcincta</name>
    <name type="common">Brown stomach worm</name>
    <name type="synonym">Ostertagia circumcincta</name>
    <dbReference type="NCBI Taxonomy" id="45464"/>
    <lineage>
        <taxon>Eukaryota</taxon>
        <taxon>Metazoa</taxon>
        <taxon>Ecdysozoa</taxon>
        <taxon>Nematoda</taxon>
        <taxon>Chromadorea</taxon>
        <taxon>Rhabditida</taxon>
        <taxon>Rhabditina</taxon>
        <taxon>Rhabditomorpha</taxon>
        <taxon>Strongyloidea</taxon>
        <taxon>Trichostrongylidae</taxon>
        <taxon>Teladorsagia</taxon>
    </lineage>
</organism>
<proteinExistence type="predicted"/>
<gene>
    <name evidence="2" type="ORF">TELCIR_03891</name>
</gene>
<dbReference type="AlphaFoldDB" id="A0A2G9UVB2"/>
<evidence type="ECO:0000313" key="3">
    <source>
        <dbReference type="Proteomes" id="UP000230423"/>
    </source>
</evidence>
<keyword evidence="3" id="KW-1185">Reference proteome</keyword>
<accession>A0A2G9UVB2</accession>
<dbReference type="EMBL" id="KZ345332">
    <property type="protein sequence ID" value="PIO74106.1"/>
    <property type="molecule type" value="Genomic_DNA"/>
</dbReference>
<reference evidence="2 3" key="1">
    <citation type="submission" date="2015-09" db="EMBL/GenBank/DDBJ databases">
        <title>Draft genome of the parasitic nematode Teladorsagia circumcincta isolate WARC Sus (inbred).</title>
        <authorList>
            <person name="Mitreva M."/>
        </authorList>
    </citation>
    <scope>NUCLEOTIDE SEQUENCE [LARGE SCALE GENOMIC DNA]</scope>
    <source>
        <strain evidence="2 3">S</strain>
    </source>
</reference>
<protein>
    <submittedName>
        <fullName evidence="2">Uncharacterized protein</fullName>
    </submittedName>
</protein>
<dbReference type="OrthoDB" id="166375at2759"/>
<name>A0A2G9UVB2_TELCI</name>
<evidence type="ECO:0000256" key="1">
    <source>
        <dbReference type="SAM" id="MobiDB-lite"/>
    </source>
</evidence>
<feature type="region of interest" description="Disordered" evidence="1">
    <location>
        <begin position="110"/>
        <end position="135"/>
    </location>
</feature>
<dbReference type="Proteomes" id="UP000230423">
    <property type="component" value="Unassembled WGS sequence"/>
</dbReference>
<feature type="compositionally biased region" description="Low complexity" evidence="1">
    <location>
        <begin position="50"/>
        <end position="69"/>
    </location>
</feature>
<feature type="region of interest" description="Disordered" evidence="1">
    <location>
        <begin position="48"/>
        <end position="84"/>
    </location>
</feature>
<evidence type="ECO:0000313" key="2">
    <source>
        <dbReference type="EMBL" id="PIO74106.1"/>
    </source>
</evidence>
<sequence length="135" mass="14372">MKEHFLGDRVEIDMGHQDDPFTRKKGLMKIANIVLQVVSGTRGSAQLLEAGTSTPPTSSTAPAEAKSSPFMTPSGRPPQMSKSASNLFDLHSSIKKIDLDIDLGKLARPAPSRVEDSLHLPSPRPTAPSAASGTR</sequence>